<sequence>MKEDADDEDNSLINPQNKLIKKEFHIDKRGKRWEFLQKIMSQKDLDIICEENLLEKLDERSDRIRFCCHYSFEYLCPFRAVMIKRKATLFTRFEHNHLHENGNLIEINENDSQENNEIRSISHCSPINKKSTNFQLKSLEERMNKLAEQLSLNFKIHEEVFLFIGNVKNNFGSLLALSDKNTHIKLCEFQNCKLINEQNFDKNGGLREKCERFFDVIDVAT</sequence>
<dbReference type="WBParaSite" id="scf7180000418721.g2804">
    <property type="protein sequence ID" value="scf7180000418721.g2804"/>
    <property type="gene ID" value="scf7180000418721.g2804"/>
</dbReference>
<evidence type="ECO:0000313" key="2">
    <source>
        <dbReference type="WBParaSite" id="scf7180000418721.g2804"/>
    </source>
</evidence>
<keyword evidence="1" id="KW-1185">Reference proteome</keyword>
<name>A0A915NMI6_9BILA</name>
<proteinExistence type="predicted"/>
<dbReference type="Proteomes" id="UP000887560">
    <property type="component" value="Unplaced"/>
</dbReference>
<reference evidence="2" key="1">
    <citation type="submission" date="2022-11" db="UniProtKB">
        <authorList>
            <consortium name="WormBaseParasite"/>
        </authorList>
    </citation>
    <scope>IDENTIFICATION</scope>
</reference>
<accession>A0A915NMI6</accession>
<protein>
    <submittedName>
        <fullName evidence="2">FLYWCH-type domain-containing protein</fullName>
    </submittedName>
</protein>
<evidence type="ECO:0000313" key="1">
    <source>
        <dbReference type="Proteomes" id="UP000887560"/>
    </source>
</evidence>
<dbReference type="AlphaFoldDB" id="A0A915NMI6"/>
<organism evidence="1 2">
    <name type="scientific">Meloidogyne floridensis</name>
    <dbReference type="NCBI Taxonomy" id="298350"/>
    <lineage>
        <taxon>Eukaryota</taxon>
        <taxon>Metazoa</taxon>
        <taxon>Ecdysozoa</taxon>
        <taxon>Nematoda</taxon>
        <taxon>Chromadorea</taxon>
        <taxon>Rhabditida</taxon>
        <taxon>Tylenchina</taxon>
        <taxon>Tylenchomorpha</taxon>
        <taxon>Tylenchoidea</taxon>
        <taxon>Meloidogynidae</taxon>
        <taxon>Meloidogyninae</taxon>
        <taxon>Meloidogyne</taxon>
    </lineage>
</organism>